<dbReference type="InterPro" id="IPR010389">
    <property type="entry name" value="Urate_ox_N"/>
</dbReference>
<keyword evidence="5" id="KW-0812">Transmembrane</keyword>
<dbReference type="GO" id="GO:0020037">
    <property type="term" value="F:heme binding"/>
    <property type="evidence" value="ECO:0007669"/>
    <property type="project" value="InterPro"/>
</dbReference>
<feature type="domain" description="Cytochrome c" evidence="6">
    <location>
        <begin position="340"/>
        <end position="428"/>
    </location>
</feature>
<feature type="transmembrane region" description="Helical" evidence="5">
    <location>
        <begin position="280"/>
        <end position="300"/>
    </location>
</feature>
<feature type="transmembrane region" description="Helical" evidence="5">
    <location>
        <begin position="254"/>
        <end position="273"/>
    </location>
</feature>
<dbReference type="Proteomes" id="UP000238196">
    <property type="component" value="Unassembled WGS sequence"/>
</dbReference>
<dbReference type="AlphaFoldDB" id="A0A2S5KVK7"/>
<evidence type="ECO:0000256" key="4">
    <source>
        <dbReference type="PROSITE-ProRule" id="PRU00433"/>
    </source>
</evidence>
<dbReference type="GO" id="GO:0046872">
    <property type="term" value="F:metal ion binding"/>
    <property type="evidence" value="ECO:0007669"/>
    <property type="project" value="UniProtKB-KW"/>
</dbReference>
<dbReference type="OrthoDB" id="9787495at2"/>
<dbReference type="EMBL" id="PRLP01000012">
    <property type="protein sequence ID" value="PPC78748.1"/>
    <property type="molecule type" value="Genomic_DNA"/>
</dbReference>
<evidence type="ECO:0000256" key="1">
    <source>
        <dbReference type="ARBA" id="ARBA00022617"/>
    </source>
</evidence>
<proteinExistence type="predicted"/>
<dbReference type="InterPro" id="IPR009056">
    <property type="entry name" value="Cyt_c-like_dom"/>
</dbReference>
<sequence length="428" mass="46795">MWLDVWMQDWVQLLVRWIHMIFGIAWIGASFYFVWLDNHLVAPGKDKEGKGLAGELWAIHGGGFYEVAKYKLAPPRMPDHLHWFKWEAYSTWLSGMAMLALVYYLGAQAYLIDPRVASLSVTEAVAIGLTSLIVGFICYEGLLRSPLRRNGAWFGVVLFALLTLFAWGLFQVFSPRGAYIHVGALIGTIMAGNVFLGIMPAQRALVKAVEQGKAPDPRYGAMAKLRSTHNNYLTLPILFIMISNHYPFTYNHAQGWLVLAALGAISAFARHFFNLRHKGIVRPWILVVSFIALAAVAYWVSGRPATMATPVAVSAASASITDKASADKSAAVAEQAVEPVQNSAGGALTDDQAMALVQARCESCHATQPTDPLFAAPPAGIVFTQLADIVSRKAQITTAISTQYMPLANRTGMTAEERQALLAWLAAK</sequence>
<keyword evidence="5" id="KW-0472">Membrane</keyword>
<evidence type="ECO:0000259" key="6">
    <source>
        <dbReference type="PROSITE" id="PS51007"/>
    </source>
</evidence>
<accession>A0A2S5KVK7</accession>
<dbReference type="GO" id="GO:0009055">
    <property type="term" value="F:electron transfer activity"/>
    <property type="evidence" value="ECO:0007669"/>
    <property type="project" value="InterPro"/>
</dbReference>
<reference evidence="7 8" key="1">
    <citation type="submission" date="2018-02" db="EMBL/GenBank/DDBJ databases">
        <title>novel marine gammaproteobacteria from coastal saline agro ecosystem.</title>
        <authorList>
            <person name="Krishnan R."/>
            <person name="Ramesh Kumar N."/>
        </authorList>
    </citation>
    <scope>NUCLEOTIDE SEQUENCE [LARGE SCALE GENOMIC DNA]</scope>
    <source>
        <strain evidence="7 8">228</strain>
    </source>
</reference>
<feature type="transmembrane region" description="Helical" evidence="5">
    <location>
        <begin position="179"/>
        <end position="198"/>
    </location>
</feature>
<gene>
    <name evidence="7" type="ORF">C4K68_04385</name>
</gene>
<keyword evidence="5" id="KW-1133">Transmembrane helix</keyword>
<feature type="transmembrane region" description="Helical" evidence="5">
    <location>
        <begin position="14"/>
        <end position="35"/>
    </location>
</feature>
<dbReference type="SUPFAM" id="SSF46626">
    <property type="entry name" value="Cytochrome c"/>
    <property type="match status" value="1"/>
</dbReference>
<comment type="caution">
    <text evidence="7">The sequence shown here is derived from an EMBL/GenBank/DDBJ whole genome shotgun (WGS) entry which is preliminary data.</text>
</comment>
<evidence type="ECO:0000256" key="5">
    <source>
        <dbReference type="SAM" id="Phobius"/>
    </source>
</evidence>
<keyword evidence="1 4" id="KW-0349">Heme</keyword>
<name>A0A2S5KVK7_9PROT</name>
<organism evidence="7 8">
    <name type="scientific">Proteobacteria bacterium 228</name>
    <dbReference type="NCBI Taxonomy" id="2083153"/>
    <lineage>
        <taxon>Bacteria</taxon>
        <taxon>Pseudomonadati</taxon>
        <taxon>Pseudomonadota</taxon>
    </lineage>
</organism>
<feature type="transmembrane region" description="Helical" evidence="5">
    <location>
        <begin position="232"/>
        <end position="248"/>
    </location>
</feature>
<dbReference type="Pfam" id="PF06181">
    <property type="entry name" value="Urate_ox_N"/>
    <property type="match status" value="1"/>
</dbReference>
<feature type="transmembrane region" description="Helical" evidence="5">
    <location>
        <begin position="86"/>
        <end position="105"/>
    </location>
</feature>
<feature type="transmembrane region" description="Helical" evidence="5">
    <location>
        <begin position="117"/>
        <end position="139"/>
    </location>
</feature>
<evidence type="ECO:0000256" key="3">
    <source>
        <dbReference type="ARBA" id="ARBA00023004"/>
    </source>
</evidence>
<evidence type="ECO:0000313" key="8">
    <source>
        <dbReference type="Proteomes" id="UP000238196"/>
    </source>
</evidence>
<evidence type="ECO:0000313" key="7">
    <source>
        <dbReference type="EMBL" id="PPC78748.1"/>
    </source>
</evidence>
<dbReference type="InterPro" id="IPR036909">
    <property type="entry name" value="Cyt_c-like_dom_sf"/>
</dbReference>
<feature type="transmembrane region" description="Helical" evidence="5">
    <location>
        <begin position="151"/>
        <end position="173"/>
    </location>
</feature>
<evidence type="ECO:0000256" key="2">
    <source>
        <dbReference type="ARBA" id="ARBA00022723"/>
    </source>
</evidence>
<keyword evidence="2 4" id="KW-0479">Metal-binding</keyword>
<protein>
    <recommendedName>
        <fullName evidence="6">Cytochrome c domain-containing protein</fullName>
    </recommendedName>
</protein>
<keyword evidence="3 4" id="KW-0408">Iron</keyword>
<dbReference type="PROSITE" id="PS51007">
    <property type="entry name" value="CYTC"/>
    <property type="match status" value="1"/>
</dbReference>